<dbReference type="InterPro" id="IPR014780">
    <property type="entry name" value="tRNA_psdUridine_synth_TruB"/>
</dbReference>
<dbReference type="InterPro" id="IPR020103">
    <property type="entry name" value="PsdUridine_synth_cat_dom_sf"/>
</dbReference>
<dbReference type="GO" id="GO:0031119">
    <property type="term" value="P:tRNA pseudouridine synthesis"/>
    <property type="evidence" value="ECO:0007669"/>
    <property type="project" value="UniProtKB-UniRule"/>
</dbReference>
<dbReference type="PANTHER" id="PTHR13767:SF2">
    <property type="entry name" value="PSEUDOURIDYLATE SYNTHASE TRUB1"/>
    <property type="match status" value="1"/>
</dbReference>
<comment type="function">
    <text evidence="5">Responsible for synthesis of pseudouridine from uracil-55 in the psi GC loop of transfer RNAs.</text>
</comment>
<dbReference type="GO" id="GO:0160148">
    <property type="term" value="F:tRNA pseudouridine(55) synthase activity"/>
    <property type="evidence" value="ECO:0007669"/>
    <property type="project" value="UniProtKB-EC"/>
</dbReference>
<evidence type="ECO:0000256" key="3">
    <source>
        <dbReference type="ARBA" id="ARBA00022694"/>
    </source>
</evidence>
<evidence type="ECO:0000256" key="2">
    <source>
        <dbReference type="ARBA" id="ARBA00005642"/>
    </source>
</evidence>
<feature type="active site" description="Nucleophile" evidence="5">
    <location>
        <position position="56"/>
    </location>
</feature>
<dbReference type="EC" id="5.4.99.25" evidence="5"/>
<dbReference type="AlphaFoldDB" id="A0A660SFB8"/>
<dbReference type="NCBIfam" id="TIGR00431">
    <property type="entry name" value="TruB"/>
    <property type="match status" value="1"/>
</dbReference>
<dbReference type="SUPFAM" id="SSF55120">
    <property type="entry name" value="Pseudouridine synthase"/>
    <property type="match status" value="1"/>
</dbReference>
<dbReference type="EMBL" id="QNBD01000188">
    <property type="protein sequence ID" value="RKX69488.1"/>
    <property type="molecule type" value="Genomic_DNA"/>
</dbReference>
<evidence type="ECO:0000313" key="7">
    <source>
        <dbReference type="EMBL" id="RKX69488.1"/>
    </source>
</evidence>
<feature type="domain" description="Pseudouridine synthase II N-terminal" evidence="6">
    <location>
        <begin position="40"/>
        <end position="189"/>
    </location>
</feature>
<keyword evidence="3 5" id="KW-0819">tRNA processing</keyword>
<reference evidence="7 8" key="1">
    <citation type="submission" date="2018-06" db="EMBL/GenBank/DDBJ databases">
        <title>Extensive metabolic versatility and redundancy in microbially diverse, dynamic hydrothermal sediments.</title>
        <authorList>
            <person name="Dombrowski N."/>
            <person name="Teske A."/>
            <person name="Baker B.J."/>
        </authorList>
    </citation>
    <scope>NUCLEOTIDE SEQUENCE [LARGE SCALE GENOMIC DNA]</scope>
    <source>
        <strain evidence="7">B10_G13</strain>
    </source>
</reference>
<evidence type="ECO:0000256" key="1">
    <source>
        <dbReference type="ARBA" id="ARBA00000385"/>
    </source>
</evidence>
<dbReference type="CDD" id="cd02573">
    <property type="entry name" value="PseudoU_synth_EcTruB"/>
    <property type="match status" value="1"/>
</dbReference>
<protein>
    <recommendedName>
        <fullName evidence="5">tRNA pseudouridine synthase B</fullName>
        <ecNumber evidence="5">5.4.99.25</ecNumber>
    </recommendedName>
    <alternativeName>
        <fullName evidence="5">tRNA pseudouridine(55) synthase</fullName>
        <shortName evidence="5">Psi55 synthase</shortName>
    </alternativeName>
    <alternativeName>
        <fullName evidence="5">tRNA pseudouridylate synthase</fullName>
    </alternativeName>
    <alternativeName>
        <fullName evidence="5">tRNA-uridine isomerase</fullName>
    </alternativeName>
</protein>
<comment type="caution">
    <text evidence="7">The sequence shown here is derived from an EMBL/GenBank/DDBJ whole genome shotgun (WGS) entry which is preliminary data.</text>
</comment>
<dbReference type="GO" id="GO:1990481">
    <property type="term" value="P:mRNA pseudouridine synthesis"/>
    <property type="evidence" value="ECO:0007669"/>
    <property type="project" value="TreeGrafter"/>
</dbReference>
<comment type="similarity">
    <text evidence="2 5">Belongs to the pseudouridine synthase TruB family. Type 1 subfamily.</text>
</comment>
<dbReference type="HAMAP" id="MF_01080">
    <property type="entry name" value="TruB_bact"/>
    <property type="match status" value="1"/>
</dbReference>
<organism evidence="7 8">
    <name type="scientific">candidate division TA06 bacterium</name>
    <dbReference type="NCBI Taxonomy" id="2250710"/>
    <lineage>
        <taxon>Bacteria</taxon>
        <taxon>Bacteria division TA06</taxon>
    </lineage>
</organism>
<accession>A0A660SFB8</accession>
<dbReference type="Gene3D" id="3.30.2350.10">
    <property type="entry name" value="Pseudouridine synthase"/>
    <property type="match status" value="1"/>
</dbReference>
<gene>
    <name evidence="5 7" type="primary">truB</name>
    <name evidence="7" type="ORF">DRP43_04320</name>
</gene>
<proteinExistence type="inferred from homology"/>
<evidence type="ECO:0000259" key="6">
    <source>
        <dbReference type="Pfam" id="PF01509"/>
    </source>
</evidence>
<dbReference type="GO" id="GO:0003723">
    <property type="term" value="F:RNA binding"/>
    <property type="evidence" value="ECO:0007669"/>
    <property type="project" value="InterPro"/>
</dbReference>
<evidence type="ECO:0000256" key="4">
    <source>
        <dbReference type="ARBA" id="ARBA00023235"/>
    </source>
</evidence>
<sequence length="305" mass="34515">MIFKQATIESHLVTDSDINDCLLIDKPSKISTFDIIRNLKRYLNRKVKIGHGGTLDPFATGLVVILFGKSTKIQQFIQHSRKRYIGKIILGIKTDTLDITGKILKKEQAPEPSQKDILNIRNEILSINLQIPPKYSAVKKNGIPLYKYARKGINVSVQPREIKIYDFEITDYKYPYITFKTEVSGGTYIRSLAESVGNILKTYASLEELRRLTIDNITVENAVPLSSINSFEDINVNLISSSNLINMPEIIINMSMQKDIIHGKSITIGTTNSNNRLFKLIFREKLIAIGKLADDNRIHPVKVLV</sequence>
<name>A0A660SFB8_UNCT6</name>
<dbReference type="Pfam" id="PF01509">
    <property type="entry name" value="TruB_N"/>
    <property type="match status" value="1"/>
</dbReference>
<keyword evidence="4 5" id="KW-0413">Isomerase</keyword>
<dbReference type="PANTHER" id="PTHR13767">
    <property type="entry name" value="TRNA-PSEUDOURIDINE SYNTHASE"/>
    <property type="match status" value="1"/>
</dbReference>
<evidence type="ECO:0000256" key="5">
    <source>
        <dbReference type="HAMAP-Rule" id="MF_01080"/>
    </source>
</evidence>
<dbReference type="Proteomes" id="UP000271125">
    <property type="component" value="Unassembled WGS sequence"/>
</dbReference>
<dbReference type="InterPro" id="IPR002501">
    <property type="entry name" value="PsdUridine_synth_N"/>
</dbReference>
<evidence type="ECO:0000313" key="8">
    <source>
        <dbReference type="Proteomes" id="UP000271125"/>
    </source>
</evidence>
<comment type="catalytic activity">
    <reaction evidence="1 5">
        <text>uridine(55) in tRNA = pseudouridine(55) in tRNA</text>
        <dbReference type="Rhea" id="RHEA:42532"/>
        <dbReference type="Rhea" id="RHEA-COMP:10101"/>
        <dbReference type="Rhea" id="RHEA-COMP:10102"/>
        <dbReference type="ChEBI" id="CHEBI:65314"/>
        <dbReference type="ChEBI" id="CHEBI:65315"/>
        <dbReference type="EC" id="5.4.99.25"/>
    </reaction>
</comment>